<evidence type="ECO:0000313" key="4">
    <source>
        <dbReference type="Proteomes" id="UP000318815"/>
    </source>
</evidence>
<comment type="caution">
    <text evidence="3">The sequence shown here is derived from an EMBL/GenBank/DDBJ whole genome shotgun (WGS) entry which is preliminary data.</text>
</comment>
<feature type="compositionally biased region" description="Polar residues" evidence="1">
    <location>
        <begin position="348"/>
        <end position="367"/>
    </location>
</feature>
<dbReference type="Proteomes" id="UP000318815">
    <property type="component" value="Unassembled WGS sequence"/>
</dbReference>
<sequence>MRYILRPVYLLTIFCCCMLTASAQKDKWVGTWSMDYKPWPTTGGIKMQLQIGNPVYNTLYPAQLKVIYPPFSGTYEVLLAKKNDKQLGIGRNKYPISEVPFRLGAWMLYLNGTLSYEAKSTPELSVQRMWINSQDLYMQGLYDDDEMYAYMKDLLRELLSRKEIALKKINNIPWQHKDIQRILHPEGDSIYFGIYDKVDIYDSIVPLSIRDEDAVDKDTVTLLHNGKVLLDKAYINETGKVFQLPLDTGINIVTFFADNYGRLPPNTGSFRIKSSTGRYIYDFTDRPNRYATFLVAQLNRIPRKPVTDSTQQIHLNKLSADAREATNDVNTNITGQGSSIVNGKIVSPTDNTTANTTGQPSSSTETTVTQHGDMTILRGKNTAHPAWDTVKPVLLKPIDDKRITERKNSLLEKTFKVQESEILLELWDDAAEDGDSISIRLNGQEVVTGFPVKKKRQLLKVTLQEGENRLIMVADNLGSIPPNTAVLRIVAGALRRFVSIKTNMKQNNMLLIVYEPKPVSAGKPEKGKPRKK</sequence>
<dbReference type="RefSeq" id="WP_146307232.1">
    <property type="nucleotide sequence ID" value="NZ_VOHS01000032.1"/>
</dbReference>
<proteinExistence type="predicted"/>
<feature type="region of interest" description="Disordered" evidence="1">
    <location>
        <begin position="341"/>
        <end position="367"/>
    </location>
</feature>
<gene>
    <name evidence="3" type="ORF">FEF09_22695</name>
</gene>
<dbReference type="EMBL" id="VOHS01000032">
    <property type="protein sequence ID" value="TWV96798.1"/>
    <property type="molecule type" value="Genomic_DNA"/>
</dbReference>
<organism evidence="3 4">
    <name type="scientific">Chitinophaga pinensis</name>
    <dbReference type="NCBI Taxonomy" id="79329"/>
    <lineage>
        <taxon>Bacteria</taxon>
        <taxon>Pseudomonadati</taxon>
        <taxon>Bacteroidota</taxon>
        <taxon>Chitinophagia</taxon>
        <taxon>Chitinophagales</taxon>
        <taxon>Chitinophagaceae</taxon>
        <taxon>Chitinophaga</taxon>
    </lineage>
</organism>
<protein>
    <submittedName>
        <fullName evidence="3">Uncharacterized protein</fullName>
    </submittedName>
</protein>
<keyword evidence="4" id="KW-1185">Reference proteome</keyword>
<keyword evidence="2" id="KW-0732">Signal</keyword>
<evidence type="ECO:0000256" key="2">
    <source>
        <dbReference type="SAM" id="SignalP"/>
    </source>
</evidence>
<reference evidence="3 4" key="1">
    <citation type="submission" date="2019-08" db="EMBL/GenBank/DDBJ databases">
        <title>Whole genome sequencing of chitin degrading bacteria Chitinophaga pinensis YS16.</title>
        <authorList>
            <person name="Singh R.P."/>
            <person name="Manchanda G."/>
            <person name="Maurya I.K."/>
            <person name="Joshi N.K."/>
            <person name="Srivastava A.K."/>
        </authorList>
    </citation>
    <scope>NUCLEOTIDE SEQUENCE [LARGE SCALE GENOMIC DNA]</scope>
    <source>
        <strain evidence="3 4">YS-16</strain>
    </source>
</reference>
<feature type="signal peptide" evidence="2">
    <location>
        <begin position="1"/>
        <end position="23"/>
    </location>
</feature>
<evidence type="ECO:0000313" key="3">
    <source>
        <dbReference type="EMBL" id="TWV96798.1"/>
    </source>
</evidence>
<dbReference type="OrthoDB" id="639821at2"/>
<dbReference type="AlphaFoldDB" id="A0A5C6LP90"/>
<evidence type="ECO:0000256" key="1">
    <source>
        <dbReference type="SAM" id="MobiDB-lite"/>
    </source>
</evidence>
<feature type="chain" id="PRO_5022873909" evidence="2">
    <location>
        <begin position="24"/>
        <end position="532"/>
    </location>
</feature>
<accession>A0A5C6LP90</accession>
<name>A0A5C6LP90_9BACT</name>